<reference evidence="4 5" key="1">
    <citation type="submission" date="2019-03" db="EMBL/GenBank/DDBJ databases">
        <title>Bradyrhizobium strains diversity isolated from Chamaecrista fasciculata.</title>
        <authorList>
            <person name="Urquiaga M.C.O."/>
            <person name="Hungria M."/>
            <person name="Delamuta J.R.M."/>
        </authorList>
    </citation>
    <scope>NUCLEOTIDE SEQUENCE [LARGE SCALE GENOMIC DNA]</scope>
    <source>
        <strain evidence="4 5">CNPSo 3424</strain>
    </source>
</reference>
<evidence type="ECO:0000313" key="5">
    <source>
        <dbReference type="Proteomes" id="UP000298225"/>
    </source>
</evidence>
<gene>
    <name evidence="4" type="ORF">E4K66_29500</name>
</gene>
<dbReference type="GO" id="GO:0004540">
    <property type="term" value="F:RNA nuclease activity"/>
    <property type="evidence" value="ECO:0007669"/>
    <property type="project" value="InterPro"/>
</dbReference>
<keyword evidence="3" id="KW-0378">Hydrolase</keyword>
<dbReference type="Proteomes" id="UP000298225">
    <property type="component" value="Unassembled WGS sequence"/>
</dbReference>
<dbReference type="Pfam" id="PF01934">
    <property type="entry name" value="HepT-like"/>
    <property type="match status" value="1"/>
</dbReference>
<evidence type="ECO:0000256" key="2">
    <source>
        <dbReference type="ARBA" id="ARBA00022722"/>
    </source>
</evidence>
<name>A0A4Y9KWZ7_9BRAD</name>
<dbReference type="GO" id="GO:0016787">
    <property type="term" value="F:hydrolase activity"/>
    <property type="evidence" value="ECO:0007669"/>
    <property type="project" value="UniProtKB-KW"/>
</dbReference>
<protein>
    <submittedName>
        <fullName evidence="4">DUF86 domain-containing protein</fullName>
    </submittedName>
</protein>
<comment type="caution">
    <text evidence="4">The sequence shown here is derived from an EMBL/GenBank/DDBJ whole genome shotgun (WGS) entry which is preliminary data.</text>
</comment>
<keyword evidence="5" id="KW-1185">Reference proteome</keyword>
<sequence>MTRFENAALRGGFLAFGGLRVPDVRKIIAFRNLLMHGYAVIDDGRVCHSFKSCPPLIRQKPACSSAIL</sequence>
<keyword evidence="2" id="KW-0540">Nuclease</keyword>
<dbReference type="AlphaFoldDB" id="A0A4Y9KWZ7"/>
<accession>A0A4Y9KWZ7</accession>
<organism evidence="4 5">
    <name type="scientific">Bradyrhizobium frederickii</name>
    <dbReference type="NCBI Taxonomy" id="2560054"/>
    <lineage>
        <taxon>Bacteria</taxon>
        <taxon>Pseudomonadati</taxon>
        <taxon>Pseudomonadota</taxon>
        <taxon>Alphaproteobacteria</taxon>
        <taxon>Hyphomicrobiales</taxon>
        <taxon>Nitrobacteraceae</taxon>
        <taxon>Bradyrhizobium</taxon>
    </lineage>
</organism>
<evidence type="ECO:0000256" key="1">
    <source>
        <dbReference type="ARBA" id="ARBA00022649"/>
    </source>
</evidence>
<evidence type="ECO:0000256" key="3">
    <source>
        <dbReference type="ARBA" id="ARBA00022801"/>
    </source>
</evidence>
<dbReference type="EMBL" id="SPQU01000017">
    <property type="protein sequence ID" value="TFV35017.1"/>
    <property type="molecule type" value="Genomic_DNA"/>
</dbReference>
<dbReference type="GO" id="GO:0110001">
    <property type="term" value="C:toxin-antitoxin complex"/>
    <property type="evidence" value="ECO:0007669"/>
    <property type="project" value="InterPro"/>
</dbReference>
<evidence type="ECO:0000313" key="4">
    <source>
        <dbReference type="EMBL" id="TFV35017.1"/>
    </source>
</evidence>
<keyword evidence="1" id="KW-1277">Toxin-antitoxin system</keyword>
<proteinExistence type="predicted"/>
<dbReference type="InterPro" id="IPR008201">
    <property type="entry name" value="HepT-like"/>
</dbReference>
<dbReference type="OrthoDB" id="4829434at2"/>